<dbReference type="Gene3D" id="6.20.50.20">
    <property type="match status" value="1"/>
</dbReference>
<evidence type="ECO:0000256" key="2">
    <source>
        <dbReference type="ARBA" id="ARBA00022723"/>
    </source>
</evidence>
<dbReference type="OrthoDB" id="128536at2759"/>
<reference evidence="6" key="1">
    <citation type="submission" date="2016-05" db="EMBL/GenBank/DDBJ databases">
        <title>Comparative genomics of biotechnologically important yeasts.</title>
        <authorList>
            <consortium name="DOE Joint Genome Institute"/>
            <person name="Riley R."/>
            <person name="Haridas S."/>
            <person name="Wolfe K.H."/>
            <person name="Lopes M.R."/>
            <person name="Hittinger C.T."/>
            <person name="Goker M."/>
            <person name="Salamov A."/>
            <person name="Wisecaver J."/>
            <person name="Long T.M."/>
            <person name="Aerts A.L."/>
            <person name="Barry K."/>
            <person name="Choi C."/>
            <person name="Clum A."/>
            <person name="Coughlan A.Y."/>
            <person name="Deshpande S."/>
            <person name="Douglass A.P."/>
            <person name="Hanson S.J."/>
            <person name="Klenk H.-P."/>
            <person name="Labutti K."/>
            <person name="Lapidus A."/>
            <person name="Lindquist E."/>
            <person name="Lipzen A."/>
            <person name="Meier-Kolthoff J.P."/>
            <person name="Ohm R.A."/>
            <person name="Otillar R.P."/>
            <person name="Pangilinan J."/>
            <person name="Peng Y."/>
            <person name="Rokas A."/>
            <person name="Rosa C.A."/>
            <person name="Scheuner C."/>
            <person name="Sibirny A.A."/>
            <person name="Slot J.C."/>
            <person name="Stielow J.B."/>
            <person name="Sun H."/>
            <person name="Kurtzman C.P."/>
            <person name="Blackwell M."/>
            <person name="Grigoriev I.V."/>
            <person name="Jeffries T.W."/>
        </authorList>
    </citation>
    <scope>NUCLEOTIDE SEQUENCE [LARGE SCALE GENOMIC DNA]</scope>
    <source>
        <strain evidence="6">NRRL Y-2460</strain>
    </source>
</reference>
<keyword evidence="2" id="KW-0479">Metal-binding</keyword>
<evidence type="ECO:0000313" key="6">
    <source>
        <dbReference type="Proteomes" id="UP000094236"/>
    </source>
</evidence>
<gene>
    <name evidence="5" type="ORF">PACTADRAFT_29249</name>
</gene>
<evidence type="ECO:0000256" key="1">
    <source>
        <dbReference type="ARBA" id="ARBA00022694"/>
    </source>
</evidence>
<accession>A0A1E4TXK6</accession>
<dbReference type="GO" id="GO:0005655">
    <property type="term" value="C:nucleolar ribonuclease P complex"/>
    <property type="evidence" value="ECO:0007669"/>
    <property type="project" value="TreeGrafter"/>
</dbReference>
<name>A0A1E4TXK6_PACTA</name>
<dbReference type="STRING" id="669874.A0A1E4TXK6"/>
<comment type="similarity">
    <text evidence="4">Belongs to the eukaryotic/archaeal RNase P protein component 4 family.</text>
</comment>
<sequence>PKQVPHKDHYQRVSYLYQVSQTVAMGSSKSSEILSRMYNRNLNNISKKAVLKLSPLLKRQMCKKCNRVLVHGLNSTSCRIENTSKDKNPINDCLVTICKCGNIKRYPIGKDRNYKLFCERE</sequence>
<proteinExistence type="inferred from homology"/>
<evidence type="ECO:0000256" key="3">
    <source>
        <dbReference type="ARBA" id="ARBA00022833"/>
    </source>
</evidence>
<keyword evidence="3" id="KW-0862">Zinc</keyword>
<dbReference type="Proteomes" id="UP000094236">
    <property type="component" value="Unassembled WGS sequence"/>
</dbReference>
<evidence type="ECO:0000313" key="5">
    <source>
        <dbReference type="EMBL" id="ODV96398.1"/>
    </source>
</evidence>
<keyword evidence="6" id="KW-1185">Reference proteome</keyword>
<dbReference type="PANTHER" id="PTHR14742:SF0">
    <property type="entry name" value="RIBONUCLEASE P PROTEIN SUBUNIT P21"/>
    <property type="match status" value="1"/>
</dbReference>
<organism evidence="5 6">
    <name type="scientific">Pachysolen tannophilus NRRL Y-2460</name>
    <dbReference type="NCBI Taxonomy" id="669874"/>
    <lineage>
        <taxon>Eukaryota</taxon>
        <taxon>Fungi</taxon>
        <taxon>Dikarya</taxon>
        <taxon>Ascomycota</taxon>
        <taxon>Saccharomycotina</taxon>
        <taxon>Pichiomycetes</taxon>
        <taxon>Pachysolenaceae</taxon>
        <taxon>Pachysolen</taxon>
    </lineage>
</organism>
<evidence type="ECO:0000256" key="4">
    <source>
        <dbReference type="ARBA" id="ARBA00038402"/>
    </source>
</evidence>
<dbReference type="GO" id="GO:0046872">
    <property type="term" value="F:metal ion binding"/>
    <property type="evidence" value="ECO:0007669"/>
    <property type="project" value="UniProtKB-KW"/>
</dbReference>
<dbReference type="AlphaFoldDB" id="A0A1E4TXK6"/>
<feature type="non-terminal residue" evidence="5">
    <location>
        <position position="121"/>
    </location>
</feature>
<protein>
    <submittedName>
        <fullName evidence="5">Uncharacterized protein</fullName>
    </submittedName>
</protein>
<dbReference type="GO" id="GO:0008033">
    <property type="term" value="P:tRNA processing"/>
    <property type="evidence" value="ECO:0007669"/>
    <property type="project" value="UniProtKB-KW"/>
</dbReference>
<keyword evidence="1" id="KW-0819">tRNA processing</keyword>
<dbReference type="Pfam" id="PF04032">
    <property type="entry name" value="Rpr2"/>
    <property type="match status" value="1"/>
</dbReference>
<feature type="non-terminal residue" evidence="5">
    <location>
        <position position="1"/>
    </location>
</feature>
<dbReference type="EMBL" id="KV454013">
    <property type="protein sequence ID" value="ODV96398.1"/>
    <property type="molecule type" value="Genomic_DNA"/>
</dbReference>
<dbReference type="InterPro" id="IPR007175">
    <property type="entry name" value="Rpr2/Snm1/Rpp21"/>
</dbReference>
<dbReference type="PANTHER" id="PTHR14742">
    <property type="entry name" value="RIBONUCLEASE P SUBUNIT P21"/>
    <property type="match status" value="1"/>
</dbReference>